<comment type="caution">
    <text evidence="2">The sequence shown here is derived from an EMBL/GenBank/DDBJ whole genome shotgun (WGS) entry which is preliminary data.</text>
</comment>
<dbReference type="EMBL" id="JAFLQW010000397">
    <property type="protein sequence ID" value="MBO0350380.1"/>
    <property type="molecule type" value="Genomic_DNA"/>
</dbReference>
<name>A0ABS3FTD1_9CYAN</name>
<protein>
    <recommendedName>
        <fullName evidence="4">Metal-dependent hydrolase</fullName>
    </recommendedName>
</protein>
<feature type="transmembrane region" description="Helical" evidence="1">
    <location>
        <begin position="65"/>
        <end position="85"/>
    </location>
</feature>
<evidence type="ECO:0008006" key="4">
    <source>
        <dbReference type="Google" id="ProtNLM"/>
    </source>
</evidence>
<keyword evidence="3" id="KW-1185">Reference proteome</keyword>
<gene>
    <name evidence="2" type="ORF">J0895_14970</name>
</gene>
<accession>A0ABS3FTD1</accession>
<organism evidence="2 3">
    <name type="scientific">Phormidium pseudopriestleyi FRX01</name>
    <dbReference type="NCBI Taxonomy" id="1759528"/>
    <lineage>
        <taxon>Bacteria</taxon>
        <taxon>Bacillati</taxon>
        <taxon>Cyanobacteriota</taxon>
        <taxon>Cyanophyceae</taxon>
        <taxon>Oscillatoriophycideae</taxon>
        <taxon>Oscillatoriales</taxon>
        <taxon>Oscillatoriaceae</taxon>
        <taxon>Phormidium</taxon>
    </lineage>
</organism>
<evidence type="ECO:0000256" key="1">
    <source>
        <dbReference type="SAM" id="Phobius"/>
    </source>
</evidence>
<keyword evidence="1" id="KW-0812">Transmembrane</keyword>
<reference evidence="2 3" key="1">
    <citation type="submission" date="2021-03" db="EMBL/GenBank/DDBJ databases">
        <title>Metabolic Capacity of the Antarctic Cyanobacterium Phormidium pseudopriestleyi that Sustains Oxygenic Photosynthesis in the Presence of Hydrogen Sulfide.</title>
        <authorList>
            <person name="Lumian J.E."/>
            <person name="Jungblut A.D."/>
            <person name="Dillon M.L."/>
            <person name="Hawes I."/>
            <person name="Doran P.T."/>
            <person name="Mackey T.J."/>
            <person name="Dick G.J."/>
            <person name="Grettenberger C.L."/>
            <person name="Sumner D.Y."/>
        </authorList>
    </citation>
    <scope>NUCLEOTIDE SEQUENCE [LARGE SCALE GENOMIC DNA]</scope>
    <source>
        <strain evidence="2 3">FRX01</strain>
    </source>
</reference>
<evidence type="ECO:0000313" key="3">
    <source>
        <dbReference type="Proteomes" id="UP000664844"/>
    </source>
</evidence>
<keyword evidence="1" id="KW-0472">Membrane</keyword>
<dbReference type="Proteomes" id="UP000664844">
    <property type="component" value="Unassembled WGS sequence"/>
</dbReference>
<sequence length="197" mass="22201">MNTPSHAIVNLALFSQFSLPQANLAIAVGAILPDFPIFLFYGWAKFIRKLPERQIWSESYWQPGLQNWVALFHSIPVAILVAIWADYCGWETGKWLFMSMVFHSLGDLPVHHDDAHRHFFPFSDYRLISPISYWDPQHYGRIVAGVEVLAVWVATAVSFPGVASSIGKGLMVTIAGLSAIAYVYIYARPLVQDYKKG</sequence>
<dbReference type="RefSeq" id="WP_207088861.1">
    <property type="nucleotide sequence ID" value="NZ_JAFLQW010000397.1"/>
</dbReference>
<keyword evidence="1" id="KW-1133">Transmembrane helix</keyword>
<proteinExistence type="predicted"/>
<feature type="transmembrane region" description="Helical" evidence="1">
    <location>
        <begin position="24"/>
        <end position="44"/>
    </location>
</feature>
<evidence type="ECO:0000313" key="2">
    <source>
        <dbReference type="EMBL" id="MBO0350380.1"/>
    </source>
</evidence>
<feature type="transmembrane region" description="Helical" evidence="1">
    <location>
        <begin position="142"/>
        <end position="162"/>
    </location>
</feature>
<feature type="transmembrane region" description="Helical" evidence="1">
    <location>
        <begin position="169"/>
        <end position="187"/>
    </location>
</feature>